<name>A0A428P2U1_9HYPO</name>
<accession>A0A428P2U1</accession>
<evidence type="ECO:0000313" key="2">
    <source>
        <dbReference type="Proteomes" id="UP000288168"/>
    </source>
</evidence>
<dbReference type="EMBL" id="NKCI01000219">
    <property type="protein sequence ID" value="RSL47326.1"/>
    <property type="molecule type" value="Genomic_DNA"/>
</dbReference>
<evidence type="ECO:0000313" key="1">
    <source>
        <dbReference type="EMBL" id="RSL47326.1"/>
    </source>
</evidence>
<comment type="caution">
    <text evidence="1">The sequence shown here is derived from an EMBL/GenBank/DDBJ whole genome shotgun (WGS) entry which is preliminary data.</text>
</comment>
<dbReference type="AlphaFoldDB" id="A0A428P2U1"/>
<dbReference type="Proteomes" id="UP000288168">
    <property type="component" value="Unassembled WGS sequence"/>
</dbReference>
<gene>
    <name evidence="1" type="ORF">CEP54_013460</name>
</gene>
<keyword evidence="2" id="KW-1185">Reference proteome</keyword>
<organism evidence="1 2">
    <name type="scientific">Fusarium duplospermum</name>
    <dbReference type="NCBI Taxonomy" id="1325734"/>
    <lineage>
        <taxon>Eukaryota</taxon>
        <taxon>Fungi</taxon>
        <taxon>Dikarya</taxon>
        <taxon>Ascomycota</taxon>
        <taxon>Pezizomycotina</taxon>
        <taxon>Sordariomycetes</taxon>
        <taxon>Hypocreomycetidae</taxon>
        <taxon>Hypocreales</taxon>
        <taxon>Nectriaceae</taxon>
        <taxon>Fusarium</taxon>
        <taxon>Fusarium solani species complex</taxon>
    </lineage>
</organism>
<protein>
    <submittedName>
        <fullName evidence="1">Uncharacterized protein</fullName>
    </submittedName>
</protein>
<reference evidence="1 2" key="1">
    <citation type="submission" date="2017-06" db="EMBL/GenBank/DDBJ databases">
        <title>Comparative genomic analysis of Ambrosia Fusariam Clade fungi.</title>
        <authorList>
            <person name="Stajich J.E."/>
            <person name="Carrillo J."/>
            <person name="Kijimoto T."/>
            <person name="Eskalen A."/>
            <person name="O'Donnell K."/>
            <person name="Kasson M."/>
        </authorList>
    </citation>
    <scope>NUCLEOTIDE SEQUENCE [LARGE SCALE GENOMIC DNA]</scope>
    <source>
        <strain evidence="1 2">NRRL62584</strain>
    </source>
</reference>
<proteinExistence type="predicted"/>
<sequence>MLRSGVGRYTEFGHDCRLSMRIFDRNVARRNHSARRPNAHRDDRLSTANCKLRLLITSGRRWIPQSIFRGHALGFTKLSYLHLHCITLGCDNSPNTRDSQQ</sequence>